<feature type="compositionally biased region" description="Polar residues" evidence="1">
    <location>
        <begin position="81"/>
        <end position="95"/>
    </location>
</feature>
<dbReference type="EMBL" id="JWZX01002635">
    <property type="protein sequence ID" value="KOO28000.1"/>
    <property type="molecule type" value="Genomic_DNA"/>
</dbReference>
<organism evidence="2 3">
    <name type="scientific">Chrysochromulina tobinii</name>
    <dbReference type="NCBI Taxonomy" id="1460289"/>
    <lineage>
        <taxon>Eukaryota</taxon>
        <taxon>Haptista</taxon>
        <taxon>Haptophyta</taxon>
        <taxon>Prymnesiophyceae</taxon>
        <taxon>Prymnesiales</taxon>
        <taxon>Chrysochromulinaceae</taxon>
        <taxon>Chrysochromulina</taxon>
    </lineage>
</organism>
<keyword evidence="3" id="KW-1185">Reference proteome</keyword>
<accession>A0A0M0JNF4</accession>
<evidence type="ECO:0000313" key="3">
    <source>
        <dbReference type="Proteomes" id="UP000037460"/>
    </source>
</evidence>
<dbReference type="Proteomes" id="UP000037460">
    <property type="component" value="Unassembled WGS sequence"/>
</dbReference>
<protein>
    <submittedName>
        <fullName evidence="2">Uncharacterized protein</fullName>
    </submittedName>
</protein>
<feature type="region of interest" description="Disordered" evidence="1">
    <location>
        <begin position="81"/>
        <end position="146"/>
    </location>
</feature>
<sequence>MLIAARVGELKDTNEATLCVVATGEKCSVKEIAFADKWRGKMEKEMDAEISRLTALLNSTAASSIKPEQRMWLRQRRHVLSQVQGTKRPRSTSIRKAQDEAAPEIGEAVPLKLRSARKAQDEAHQHDFEYEHDTHDRHDRRPHDEL</sequence>
<dbReference type="AlphaFoldDB" id="A0A0M0JNF4"/>
<feature type="compositionally biased region" description="Basic and acidic residues" evidence="1">
    <location>
        <begin position="118"/>
        <end position="146"/>
    </location>
</feature>
<evidence type="ECO:0000256" key="1">
    <source>
        <dbReference type="SAM" id="MobiDB-lite"/>
    </source>
</evidence>
<name>A0A0M0JNF4_9EUKA</name>
<reference evidence="3" key="1">
    <citation type="journal article" date="2015" name="PLoS Genet.">
        <title>Genome Sequence and Transcriptome Analyses of Chrysochromulina tobin: Metabolic Tools for Enhanced Algal Fitness in the Prominent Order Prymnesiales (Haptophyceae).</title>
        <authorList>
            <person name="Hovde B.T."/>
            <person name="Deodato C.R."/>
            <person name="Hunsperger H.M."/>
            <person name="Ryken S.A."/>
            <person name="Yost W."/>
            <person name="Jha R.K."/>
            <person name="Patterson J."/>
            <person name="Monnat R.J. Jr."/>
            <person name="Barlow S.B."/>
            <person name="Starkenburg S.R."/>
            <person name="Cattolico R.A."/>
        </authorList>
    </citation>
    <scope>NUCLEOTIDE SEQUENCE</scope>
    <source>
        <strain evidence="3">CCMP291</strain>
    </source>
</reference>
<gene>
    <name evidence="2" type="ORF">Ctob_007042</name>
</gene>
<evidence type="ECO:0000313" key="2">
    <source>
        <dbReference type="EMBL" id="KOO28000.1"/>
    </source>
</evidence>
<comment type="caution">
    <text evidence="2">The sequence shown here is derived from an EMBL/GenBank/DDBJ whole genome shotgun (WGS) entry which is preliminary data.</text>
</comment>
<proteinExistence type="predicted"/>